<protein>
    <submittedName>
        <fullName evidence="1">Uncharacterized protein</fullName>
    </submittedName>
</protein>
<accession>A0A0A1DML1</accession>
<dbReference type="Proteomes" id="UP000030300">
    <property type="component" value="Chromosome"/>
</dbReference>
<evidence type="ECO:0000313" key="2">
    <source>
        <dbReference type="Proteomes" id="UP000030300"/>
    </source>
</evidence>
<organism evidence="1 2">
    <name type="scientific">Nocardioides simplex</name>
    <name type="common">Arthrobacter simplex</name>
    <dbReference type="NCBI Taxonomy" id="2045"/>
    <lineage>
        <taxon>Bacteria</taxon>
        <taxon>Bacillati</taxon>
        <taxon>Actinomycetota</taxon>
        <taxon>Actinomycetes</taxon>
        <taxon>Propionibacteriales</taxon>
        <taxon>Nocardioidaceae</taxon>
        <taxon>Pimelobacter</taxon>
    </lineage>
</organism>
<dbReference type="KEGG" id="psim:KR76_15765"/>
<keyword evidence="2" id="KW-1185">Reference proteome</keyword>
<reference evidence="1 2" key="1">
    <citation type="journal article" date="2015" name="Genome Announc.">
        <title>Complete Genome Sequence of Steroid-Transforming Nocardioides simplex VKM Ac-2033D.</title>
        <authorList>
            <person name="Shtratnikova V.Y."/>
            <person name="Schelkunov M.I."/>
            <person name="Pekov Y.A."/>
            <person name="Fokina V.V."/>
            <person name="Logacheva M.D."/>
            <person name="Sokolov S.L."/>
            <person name="Bragin E.Y."/>
            <person name="Ashapkin V.V."/>
            <person name="Donova M.V."/>
        </authorList>
    </citation>
    <scope>NUCLEOTIDE SEQUENCE [LARGE SCALE GENOMIC DNA]</scope>
    <source>
        <strain evidence="1 2">VKM Ac-2033D</strain>
    </source>
</reference>
<dbReference type="STRING" id="2045.KR76_15765"/>
<sequence length="156" mass="16793">MPMAELRWITGGDAERPDVPELTLLVDADGSLGDRAVVRLGDLGHEGDDVLYVIATDAWTERDLSDGVVTVSVHAWDETLARLDLPADELPASIDGARLLASAPLPAEPDQLAAINDEATLVIPFDSESPADESIRQVLAHEEWPLIISNGRPPQE</sequence>
<proteinExistence type="predicted"/>
<gene>
    <name evidence="1" type="ORF">KR76_15765</name>
</gene>
<dbReference type="HOGENOM" id="CLU_144208_0_0_11"/>
<dbReference type="AlphaFoldDB" id="A0A0A1DML1"/>
<dbReference type="EMBL" id="CP009896">
    <property type="protein sequence ID" value="AIY17862.2"/>
    <property type="molecule type" value="Genomic_DNA"/>
</dbReference>
<name>A0A0A1DML1_NOCSI</name>
<evidence type="ECO:0000313" key="1">
    <source>
        <dbReference type="EMBL" id="AIY17862.2"/>
    </source>
</evidence>